<dbReference type="AlphaFoldDB" id="A0A087UA07"/>
<evidence type="ECO:0000256" key="1">
    <source>
        <dbReference type="ARBA" id="ARBA00006484"/>
    </source>
</evidence>
<comment type="similarity">
    <text evidence="1">Belongs to the short-chain dehydrogenases/reductases (SDR) family.</text>
</comment>
<dbReference type="GO" id="GO:0005576">
    <property type="term" value="C:extracellular region"/>
    <property type="evidence" value="ECO:0007669"/>
    <property type="project" value="TreeGrafter"/>
</dbReference>
<dbReference type="SUPFAM" id="SSF51735">
    <property type="entry name" value="NAD(P)-binding Rossmann-fold domains"/>
    <property type="match status" value="1"/>
</dbReference>
<proteinExistence type="inferred from homology"/>
<evidence type="ECO:0000256" key="2">
    <source>
        <dbReference type="ARBA" id="ARBA00023002"/>
    </source>
</evidence>
<dbReference type="PANTHER" id="PTHR24320">
    <property type="entry name" value="RETINOL DEHYDROGENASE"/>
    <property type="match status" value="1"/>
</dbReference>
<dbReference type="PANTHER" id="PTHR24320:SF264">
    <property type="entry name" value="DEHYDROGENASE_REDUCTASE SDR FAMILY MEMBER ON CHROMOSOME X"/>
    <property type="match status" value="1"/>
</dbReference>
<keyword evidence="3" id="KW-0472">Membrane</keyword>
<dbReference type="Proteomes" id="UP000054359">
    <property type="component" value="Unassembled WGS sequence"/>
</dbReference>
<feature type="non-terminal residue" evidence="4">
    <location>
        <position position="82"/>
    </location>
</feature>
<evidence type="ECO:0000256" key="3">
    <source>
        <dbReference type="SAM" id="Phobius"/>
    </source>
</evidence>
<dbReference type="OrthoDB" id="191139at2759"/>
<protein>
    <submittedName>
        <fullName evidence="4">Dehydrogenase/reductase SDR family member on chromosome X</fullName>
    </submittedName>
</protein>
<keyword evidence="2" id="KW-0560">Oxidoreductase</keyword>
<keyword evidence="3" id="KW-0812">Transmembrane</keyword>
<evidence type="ECO:0000313" key="5">
    <source>
        <dbReference type="Proteomes" id="UP000054359"/>
    </source>
</evidence>
<keyword evidence="5" id="KW-1185">Reference proteome</keyword>
<keyword evidence="3" id="KW-1133">Transmembrane helix</keyword>
<dbReference type="Gene3D" id="3.40.50.720">
    <property type="entry name" value="NAD(P)-binding Rossmann-like Domain"/>
    <property type="match status" value="1"/>
</dbReference>
<name>A0A087UA07_STEMI</name>
<accession>A0A087UA07</accession>
<dbReference type="InterPro" id="IPR036291">
    <property type="entry name" value="NAD(P)-bd_dom_sf"/>
</dbReference>
<gene>
    <name evidence="4" type="ORF">X975_06046</name>
</gene>
<dbReference type="GO" id="GO:0016491">
    <property type="term" value="F:oxidoreductase activity"/>
    <property type="evidence" value="ECO:0007669"/>
    <property type="project" value="UniProtKB-KW"/>
</dbReference>
<sequence length="82" mass="9399">MFVKEEYTEDGFEKHFAVNYVSHCLLTILLLPLLAKSGTANRYSRIINSTSCIHYVGCKDSKHLQKKAYYSKYGAYIQSKLA</sequence>
<dbReference type="STRING" id="407821.A0A087UA07"/>
<evidence type="ECO:0000313" key="4">
    <source>
        <dbReference type="EMBL" id="KFM74196.1"/>
    </source>
</evidence>
<organism evidence="4 5">
    <name type="scientific">Stegodyphus mimosarum</name>
    <name type="common">African social velvet spider</name>
    <dbReference type="NCBI Taxonomy" id="407821"/>
    <lineage>
        <taxon>Eukaryota</taxon>
        <taxon>Metazoa</taxon>
        <taxon>Ecdysozoa</taxon>
        <taxon>Arthropoda</taxon>
        <taxon>Chelicerata</taxon>
        <taxon>Arachnida</taxon>
        <taxon>Araneae</taxon>
        <taxon>Araneomorphae</taxon>
        <taxon>Entelegynae</taxon>
        <taxon>Eresoidea</taxon>
        <taxon>Eresidae</taxon>
        <taxon>Stegodyphus</taxon>
    </lineage>
</organism>
<feature type="transmembrane region" description="Helical" evidence="3">
    <location>
        <begin position="16"/>
        <end position="35"/>
    </location>
</feature>
<reference evidence="4 5" key="1">
    <citation type="submission" date="2013-11" db="EMBL/GenBank/DDBJ databases">
        <title>Genome sequencing of Stegodyphus mimosarum.</title>
        <authorList>
            <person name="Bechsgaard J."/>
        </authorList>
    </citation>
    <scope>NUCLEOTIDE SEQUENCE [LARGE SCALE GENOMIC DNA]</scope>
</reference>
<dbReference type="GO" id="GO:0010508">
    <property type="term" value="P:positive regulation of autophagy"/>
    <property type="evidence" value="ECO:0007669"/>
    <property type="project" value="TreeGrafter"/>
</dbReference>
<dbReference type="EMBL" id="KK118918">
    <property type="protein sequence ID" value="KFM74196.1"/>
    <property type="molecule type" value="Genomic_DNA"/>
</dbReference>